<proteinExistence type="predicted"/>
<dbReference type="InterPro" id="IPR015915">
    <property type="entry name" value="Kelch-typ_b-propeller"/>
</dbReference>
<evidence type="ECO:0000313" key="2">
    <source>
        <dbReference type="EMBL" id="CAF4777017.1"/>
    </source>
</evidence>
<sequence>MFEMESSGFDDNSPLDSVECFDPDTNLWTMVPNMTSCRGGVGSATL</sequence>
<reference evidence="2" key="1">
    <citation type="submission" date="2021-02" db="EMBL/GenBank/DDBJ databases">
        <authorList>
            <person name="Nowell W R."/>
        </authorList>
    </citation>
    <scope>NUCLEOTIDE SEQUENCE</scope>
</reference>
<keyword evidence="1" id="KW-0880">Kelch repeat</keyword>
<dbReference type="Pfam" id="PF01344">
    <property type="entry name" value="Kelch_1"/>
    <property type="match status" value="1"/>
</dbReference>
<dbReference type="Proteomes" id="UP000663873">
    <property type="component" value="Unassembled WGS sequence"/>
</dbReference>
<feature type="non-terminal residue" evidence="2">
    <location>
        <position position="1"/>
    </location>
</feature>
<dbReference type="SMART" id="SM00612">
    <property type="entry name" value="Kelch"/>
    <property type="match status" value="1"/>
</dbReference>
<accession>A0A821N295</accession>
<name>A0A821N295_9BILA</name>
<keyword evidence="3" id="KW-1185">Reference proteome</keyword>
<dbReference type="AlphaFoldDB" id="A0A821N295"/>
<dbReference type="EMBL" id="CAJOBP010043961">
    <property type="protein sequence ID" value="CAF4777017.1"/>
    <property type="molecule type" value="Genomic_DNA"/>
</dbReference>
<comment type="caution">
    <text evidence="2">The sequence shown here is derived from an EMBL/GenBank/DDBJ whole genome shotgun (WGS) entry which is preliminary data.</text>
</comment>
<evidence type="ECO:0000256" key="1">
    <source>
        <dbReference type="ARBA" id="ARBA00022441"/>
    </source>
</evidence>
<dbReference type="Gene3D" id="2.120.10.80">
    <property type="entry name" value="Kelch-type beta propeller"/>
    <property type="match status" value="1"/>
</dbReference>
<gene>
    <name evidence="2" type="ORF">UJA718_LOCUS40191</name>
</gene>
<organism evidence="2 3">
    <name type="scientific">Rotaria socialis</name>
    <dbReference type="NCBI Taxonomy" id="392032"/>
    <lineage>
        <taxon>Eukaryota</taxon>
        <taxon>Metazoa</taxon>
        <taxon>Spiralia</taxon>
        <taxon>Gnathifera</taxon>
        <taxon>Rotifera</taxon>
        <taxon>Eurotatoria</taxon>
        <taxon>Bdelloidea</taxon>
        <taxon>Philodinida</taxon>
        <taxon>Philodinidae</taxon>
        <taxon>Rotaria</taxon>
    </lineage>
</organism>
<protein>
    <submittedName>
        <fullName evidence="2">Uncharacterized protein</fullName>
    </submittedName>
</protein>
<evidence type="ECO:0000313" key="3">
    <source>
        <dbReference type="Proteomes" id="UP000663873"/>
    </source>
</evidence>
<dbReference type="InterPro" id="IPR006652">
    <property type="entry name" value="Kelch_1"/>
</dbReference>
<dbReference type="SUPFAM" id="SSF117281">
    <property type="entry name" value="Kelch motif"/>
    <property type="match status" value="1"/>
</dbReference>